<dbReference type="EMBL" id="JYDP01009470">
    <property type="protein sequence ID" value="KRY62628.1"/>
    <property type="molecule type" value="Genomic_DNA"/>
</dbReference>
<organism evidence="1 2">
    <name type="scientific">Trichinella zimbabwensis</name>
    <dbReference type="NCBI Taxonomy" id="268475"/>
    <lineage>
        <taxon>Eukaryota</taxon>
        <taxon>Metazoa</taxon>
        <taxon>Ecdysozoa</taxon>
        <taxon>Nematoda</taxon>
        <taxon>Enoplea</taxon>
        <taxon>Dorylaimia</taxon>
        <taxon>Trichinellida</taxon>
        <taxon>Trichinellidae</taxon>
        <taxon>Trichinella</taxon>
    </lineage>
</organism>
<comment type="caution">
    <text evidence="1">The sequence shown here is derived from an EMBL/GenBank/DDBJ whole genome shotgun (WGS) entry which is preliminary data.</text>
</comment>
<proteinExistence type="predicted"/>
<evidence type="ECO:0000313" key="2">
    <source>
        <dbReference type="Proteomes" id="UP000055024"/>
    </source>
</evidence>
<protein>
    <submittedName>
        <fullName evidence="1">Uncharacterized protein</fullName>
    </submittedName>
</protein>
<dbReference type="AlphaFoldDB" id="A0A0V1DME7"/>
<reference evidence="1 2" key="1">
    <citation type="submission" date="2015-01" db="EMBL/GenBank/DDBJ databases">
        <title>Evolution of Trichinella species and genotypes.</title>
        <authorList>
            <person name="Korhonen P.K."/>
            <person name="Edoardo P."/>
            <person name="Giuseppe L.R."/>
            <person name="Gasser R.B."/>
        </authorList>
    </citation>
    <scope>NUCLEOTIDE SEQUENCE [LARGE SCALE GENOMIC DNA]</scope>
    <source>
        <strain evidence="1">ISS1029</strain>
    </source>
</reference>
<gene>
    <name evidence="1" type="ORF">T11_983</name>
</gene>
<keyword evidence="2" id="KW-1185">Reference proteome</keyword>
<sequence>MTTIPTMYNQQQIFGASTIPSVVLNIQECMGVVWTEFNVTEVIHEKDQ</sequence>
<evidence type="ECO:0000313" key="1">
    <source>
        <dbReference type="EMBL" id="KRY62628.1"/>
    </source>
</evidence>
<dbReference type="Proteomes" id="UP000055024">
    <property type="component" value="Unassembled WGS sequence"/>
</dbReference>
<accession>A0A0V1DME7</accession>
<name>A0A0V1DME7_9BILA</name>